<feature type="compositionally biased region" description="Polar residues" evidence="1">
    <location>
        <begin position="1"/>
        <end position="22"/>
    </location>
</feature>
<evidence type="ECO:0000313" key="4">
    <source>
        <dbReference type="EMBL" id="AND17955.1"/>
    </source>
</evidence>
<evidence type="ECO:0000256" key="1">
    <source>
        <dbReference type="SAM" id="MobiDB-lite"/>
    </source>
</evidence>
<sequence length="278" mass="27853">MHRSSRASTSSPAGAETGSPSALPTRRSLREQETRTRRATRGSSRPRVSAVAAMTLVAGIAITSTMPAFAVGGTADSELTRDTASAVAAARPQSFVAAGVVQQSVTRDAFAAEAKPEVLVPTASLDAITATSGESTAAAAGASGAWVVPISGHISSGYGPRPDAPVAGVNLFHKGTDLAGACGTPVLAASSGTVEEASYQGSYGNWILLDNGGGIETGYAHNSELMVSVGDTVTAGEVIALRGSTGASTGCHLHFETRVDGEAVDAVPFMAELGVPIG</sequence>
<keyword evidence="5" id="KW-1185">Reference proteome</keyword>
<dbReference type="SUPFAM" id="SSF51261">
    <property type="entry name" value="Duplicated hybrid motif"/>
    <property type="match status" value="1"/>
</dbReference>
<protein>
    <recommendedName>
        <fullName evidence="3">M23ase beta-sheet core domain-containing protein</fullName>
    </recommendedName>
</protein>
<keyword evidence="2" id="KW-0812">Transmembrane</keyword>
<dbReference type="KEGG" id="rtn:A6122_2847"/>
<dbReference type="Pfam" id="PF01551">
    <property type="entry name" value="Peptidase_M23"/>
    <property type="match status" value="1"/>
</dbReference>
<feature type="transmembrane region" description="Helical" evidence="2">
    <location>
        <begin position="48"/>
        <end position="70"/>
    </location>
</feature>
<proteinExistence type="predicted"/>
<keyword evidence="2" id="KW-1133">Transmembrane helix</keyword>
<dbReference type="Proteomes" id="UP000077071">
    <property type="component" value="Chromosome"/>
</dbReference>
<dbReference type="InterPro" id="IPR011055">
    <property type="entry name" value="Dup_hybrid_motif"/>
</dbReference>
<name>A0A169C7K4_9MICO</name>
<keyword evidence="2" id="KW-0472">Membrane</keyword>
<dbReference type="GO" id="GO:0004222">
    <property type="term" value="F:metalloendopeptidase activity"/>
    <property type="evidence" value="ECO:0007669"/>
    <property type="project" value="TreeGrafter"/>
</dbReference>
<dbReference type="PANTHER" id="PTHR21666:SF270">
    <property type="entry name" value="MUREIN HYDROLASE ACTIVATOR ENVC"/>
    <property type="match status" value="1"/>
</dbReference>
<dbReference type="InterPro" id="IPR016047">
    <property type="entry name" value="M23ase_b-sheet_dom"/>
</dbReference>
<dbReference type="EMBL" id="CP015515">
    <property type="protein sequence ID" value="AND17955.1"/>
    <property type="molecule type" value="Genomic_DNA"/>
</dbReference>
<organism evidence="4 5">
    <name type="scientific">Rathayibacter tritici</name>
    <dbReference type="NCBI Taxonomy" id="33888"/>
    <lineage>
        <taxon>Bacteria</taxon>
        <taxon>Bacillati</taxon>
        <taxon>Actinomycetota</taxon>
        <taxon>Actinomycetes</taxon>
        <taxon>Micrococcales</taxon>
        <taxon>Microbacteriaceae</taxon>
        <taxon>Rathayibacter</taxon>
    </lineage>
</organism>
<evidence type="ECO:0000259" key="3">
    <source>
        <dbReference type="Pfam" id="PF01551"/>
    </source>
</evidence>
<gene>
    <name evidence="4" type="ORF">A6122_2847</name>
</gene>
<dbReference type="OrthoDB" id="1099523at2"/>
<evidence type="ECO:0000313" key="5">
    <source>
        <dbReference type="Proteomes" id="UP000077071"/>
    </source>
</evidence>
<dbReference type="CDD" id="cd12797">
    <property type="entry name" value="M23_peptidase"/>
    <property type="match status" value="1"/>
</dbReference>
<accession>A0A169C7K4</accession>
<dbReference type="AlphaFoldDB" id="A0A169C7K4"/>
<dbReference type="PATRIC" id="fig|33888.3.peg.3201"/>
<reference evidence="4 5" key="1">
    <citation type="submission" date="2016-05" db="EMBL/GenBank/DDBJ databases">
        <title>Complete genome sequence of Rathayibacter tritici NCPPB 1953.</title>
        <authorList>
            <person name="Park J."/>
            <person name="Lee H.-H."/>
            <person name="Lee S.-W."/>
            <person name="Seo Y.-S."/>
        </authorList>
    </citation>
    <scope>NUCLEOTIDE SEQUENCE [LARGE SCALE GENOMIC DNA]</scope>
    <source>
        <strain evidence="4 5">NCPPB 1953</strain>
    </source>
</reference>
<dbReference type="RefSeq" id="WP_068256540.1">
    <property type="nucleotide sequence ID" value="NZ_CP015515.1"/>
</dbReference>
<dbReference type="PANTHER" id="PTHR21666">
    <property type="entry name" value="PEPTIDASE-RELATED"/>
    <property type="match status" value="1"/>
</dbReference>
<feature type="domain" description="M23ase beta-sheet core" evidence="3">
    <location>
        <begin position="172"/>
        <end position="265"/>
    </location>
</feature>
<evidence type="ECO:0000256" key="2">
    <source>
        <dbReference type="SAM" id="Phobius"/>
    </source>
</evidence>
<dbReference type="Gene3D" id="2.70.70.10">
    <property type="entry name" value="Glucose Permease (Domain IIA)"/>
    <property type="match status" value="1"/>
</dbReference>
<feature type="region of interest" description="Disordered" evidence="1">
    <location>
        <begin position="1"/>
        <end position="48"/>
    </location>
</feature>
<dbReference type="InterPro" id="IPR050570">
    <property type="entry name" value="Cell_wall_metabolism_enzyme"/>
</dbReference>